<evidence type="ECO:0000256" key="5">
    <source>
        <dbReference type="ARBA" id="ARBA00034808"/>
    </source>
</evidence>
<keyword evidence="9" id="KW-1185">Reference proteome</keyword>
<evidence type="ECO:0000256" key="1">
    <source>
        <dbReference type="ARBA" id="ARBA00005446"/>
    </source>
</evidence>
<dbReference type="GO" id="GO:0005524">
    <property type="term" value="F:ATP binding"/>
    <property type="evidence" value="ECO:0007669"/>
    <property type="project" value="InterPro"/>
</dbReference>
<dbReference type="AlphaFoldDB" id="A0A8H6SH28"/>
<organism evidence="8 9">
    <name type="scientific">Mycena indigotica</name>
    <dbReference type="NCBI Taxonomy" id="2126181"/>
    <lineage>
        <taxon>Eukaryota</taxon>
        <taxon>Fungi</taxon>
        <taxon>Dikarya</taxon>
        <taxon>Basidiomycota</taxon>
        <taxon>Agaricomycotina</taxon>
        <taxon>Agaricomycetes</taxon>
        <taxon>Agaricomycetidae</taxon>
        <taxon>Agaricales</taxon>
        <taxon>Marasmiineae</taxon>
        <taxon>Mycenaceae</taxon>
        <taxon>Mycena</taxon>
    </lineage>
</organism>
<feature type="compositionally biased region" description="Pro residues" evidence="6">
    <location>
        <begin position="53"/>
        <end position="68"/>
    </location>
</feature>
<dbReference type="GO" id="GO:0005694">
    <property type="term" value="C:chromosome"/>
    <property type="evidence" value="ECO:0007669"/>
    <property type="project" value="TreeGrafter"/>
</dbReference>
<dbReference type="SMART" id="SM00487">
    <property type="entry name" value="DEXDc"/>
    <property type="match status" value="1"/>
</dbReference>
<name>A0A8H6SH28_9AGAR</name>
<dbReference type="GeneID" id="59348105"/>
<dbReference type="SUPFAM" id="SSF52540">
    <property type="entry name" value="P-loop containing nucleoside triphosphate hydrolases"/>
    <property type="match status" value="2"/>
</dbReference>
<evidence type="ECO:0000256" key="2">
    <source>
        <dbReference type="ARBA" id="ARBA00023125"/>
    </source>
</evidence>
<dbReference type="OrthoDB" id="10261556at2759"/>
<dbReference type="GO" id="GO:0009378">
    <property type="term" value="F:four-way junction helicase activity"/>
    <property type="evidence" value="ECO:0007669"/>
    <property type="project" value="TreeGrafter"/>
</dbReference>
<dbReference type="EC" id="5.6.2.4" evidence="5"/>
<keyword evidence="8" id="KW-0067">ATP-binding</keyword>
<sequence length="386" mass="42713">MDAVSGSTASVTTEAPLTNLSTHPFTESPASVNASEPTTPVSAPSEHTAPCPSLSPLPPKPTPPPPKPTHTWTIEEARALGQKTFEKRLCVSQIKPALSLQAGKDVVNIAPTGSGKTISFLLRLLMALEDGEDKMIFGVTPLIMIGKQMEEDLGKRGIKCVNLHAENNSPELYKAIIRGEYRVVTASPEIMESDAFRELWKSQKIKDRLLYIVFDEAHCIAAWGKSFRPQYLNVGNIRHLLPPTVHFYVTSATLPSYMLDDIKQILRLRPADGTAYHIRPSARPNIHIVVRGMRYGVGSFRDLALLIPDGTTADKPPPKFLVFFDSTADCEEAVEFLRTRLPPNLGNKVRYFHSTMTVHYRSEKFEGFQTGAIWGMAVTDAFGMVR</sequence>
<accession>A0A8H6SH28</accession>
<feature type="region of interest" description="Disordered" evidence="6">
    <location>
        <begin position="1"/>
        <end position="71"/>
    </location>
</feature>
<comment type="similarity">
    <text evidence="1">Belongs to the helicase family. RecQ subfamily.</text>
</comment>
<dbReference type="Proteomes" id="UP000636479">
    <property type="component" value="Unassembled WGS sequence"/>
</dbReference>
<dbReference type="InterPro" id="IPR011545">
    <property type="entry name" value="DEAD/DEAH_box_helicase_dom"/>
</dbReference>
<reference evidence="8" key="1">
    <citation type="submission" date="2020-05" db="EMBL/GenBank/DDBJ databases">
        <title>Mycena genomes resolve the evolution of fungal bioluminescence.</title>
        <authorList>
            <person name="Tsai I.J."/>
        </authorList>
    </citation>
    <scope>NUCLEOTIDE SEQUENCE</scope>
    <source>
        <strain evidence="8">171206Taipei</strain>
    </source>
</reference>
<comment type="caution">
    <text evidence="8">The sequence shown here is derived from an EMBL/GenBank/DDBJ whole genome shotgun (WGS) entry which is preliminary data.</text>
</comment>
<protein>
    <recommendedName>
        <fullName evidence="5">DNA 3'-5' helicase</fullName>
        <ecNumber evidence="5">5.6.2.4</ecNumber>
    </recommendedName>
</protein>
<dbReference type="PANTHER" id="PTHR13710">
    <property type="entry name" value="DNA HELICASE RECQ FAMILY MEMBER"/>
    <property type="match status" value="1"/>
</dbReference>
<keyword evidence="8" id="KW-0347">Helicase</keyword>
<dbReference type="RefSeq" id="XP_037218831.1">
    <property type="nucleotide sequence ID" value="XM_037365589.1"/>
</dbReference>
<evidence type="ECO:0000256" key="4">
    <source>
        <dbReference type="ARBA" id="ARBA00034617"/>
    </source>
</evidence>
<evidence type="ECO:0000256" key="6">
    <source>
        <dbReference type="SAM" id="MobiDB-lite"/>
    </source>
</evidence>
<proteinExistence type="inferred from homology"/>
<dbReference type="PANTHER" id="PTHR13710:SF105">
    <property type="entry name" value="ATP-DEPENDENT DNA HELICASE Q1"/>
    <property type="match status" value="1"/>
</dbReference>
<keyword evidence="2" id="KW-0238">DNA-binding</keyword>
<dbReference type="Gene3D" id="3.40.50.300">
    <property type="entry name" value="P-loop containing nucleotide triphosphate hydrolases"/>
    <property type="match status" value="2"/>
</dbReference>
<dbReference type="GO" id="GO:0005737">
    <property type="term" value="C:cytoplasm"/>
    <property type="evidence" value="ECO:0007669"/>
    <property type="project" value="TreeGrafter"/>
</dbReference>
<evidence type="ECO:0000313" key="8">
    <source>
        <dbReference type="EMBL" id="KAF7299443.1"/>
    </source>
</evidence>
<dbReference type="GO" id="GO:0043138">
    <property type="term" value="F:3'-5' DNA helicase activity"/>
    <property type="evidence" value="ECO:0007669"/>
    <property type="project" value="UniProtKB-EC"/>
</dbReference>
<keyword evidence="3" id="KW-0413">Isomerase</keyword>
<dbReference type="Pfam" id="PF00270">
    <property type="entry name" value="DEAD"/>
    <property type="match status" value="1"/>
</dbReference>
<dbReference type="EMBL" id="JACAZF010000007">
    <property type="protein sequence ID" value="KAF7299443.1"/>
    <property type="molecule type" value="Genomic_DNA"/>
</dbReference>
<comment type="catalytic activity">
    <reaction evidence="4">
        <text>Couples ATP hydrolysis with the unwinding of duplex DNA by translocating in the 3'-5' direction.</text>
        <dbReference type="EC" id="5.6.2.4"/>
    </reaction>
</comment>
<dbReference type="GO" id="GO:0003677">
    <property type="term" value="F:DNA binding"/>
    <property type="evidence" value="ECO:0007669"/>
    <property type="project" value="UniProtKB-KW"/>
</dbReference>
<keyword evidence="8" id="KW-0378">Hydrolase</keyword>
<dbReference type="InterPro" id="IPR027417">
    <property type="entry name" value="P-loop_NTPase"/>
</dbReference>
<dbReference type="PROSITE" id="PS51192">
    <property type="entry name" value="HELICASE_ATP_BIND_1"/>
    <property type="match status" value="1"/>
</dbReference>
<dbReference type="InterPro" id="IPR014001">
    <property type="entry name" value="Helicase_ATP-bd"/>
</dbReference>
<evidence type="ECO:0000313" key="9">
    <source>
        <dbReference type="Proteomes" id="UP000636479"/>
    </source>
</evidence>
<dbReference type="GO" id="GO:0000724">
    <property type="term" value="P:double-strand break repair via homologous recombination"/>
    <property type="evidence" value="ECO:0007669"/>
    <property type="project" value="TreeGrafter"/>
</dbReference>
<evidence type="ECO:0000256" key="3">
    <source>
        <dbReference type="ARBA" id="ARBA00023235"/>
    </source>
</evidence>
<feature type="compositionally biased region" description="Polar residues" evidence="6">
    <location>
        <begin position="1"/>
        <end position="42"/>
    </location>
</feature>
<keyword evidence="8" id="KW-0547">Nucleotide-binding</keyword>
<evidence type="ECO:0000259" key="7">
    <source>
        <dbReference type="PROSITE" id="PS51192"/>
    </source>
</evidence>
<feature type="domain" description="Helicase ATP-binding" evidence="7">
    <location>
        <begin position="97"/>
        <end position="272"/>
    </location>
</feature>
<gene>
    <name evidence="8" type="ORF">MIND_00894100</name>
</gene>